<dbReference type="PROSITE" id="PS00972">
    <property type="entry name" value="USP_1"/>
    <property type="match status" value="1"/>
</dbReference>
<comment type="caution">
    <text evidence="5">The sequence shown here is derived from an EMBL/GenBank/DDBJ whole genome shotgun (WGS) entry which is preliminary data.</text>
</comment>
<protein>
    <recommendedName>
        <fullName evidence="2">Ubiquitin carboxyl-terminal hydrolase</fullName>
        <ecNumber evidence="2">3.4.19.12</ecNumber>
    </recommendedName>
</protein>
<dbReference type="InterPro" id="IPR028889">
    <property type="entry name" value="USP"/>
</dbReference>
<evidence type="ECO:0000256" key="2">
    <source>
        <dbReference type="RuleBase" id="RU366025"/>
    </source>
</evidence>
<dbReference type="AlphaFoldDB" id="A0AA39FWE0"/>
<sequence>MSFHRPPGAIAVSYNTNTMAPLSPSRRYSSSNSSTTTSTIGSVTNSTKFPTYRSSGPIDRFNHSTSSYRSSSRRINYSPARSVSSYSDVGSVGSSSINLSSKYSSTSTSSASSTTSSSTSSNARERNGICSLTTAELYAKYSPTTYIPNIHGSSSLSNSSSSSTLNGHCRSSFSSPSSIIGLAELHGGDERDTAAYDRWSTNRQIKRSNNPINTVLTGHDQIDSVVASSEVKQQQHEENIVRNNINIVIDNDNNGNNNDCDLKDVNVPRISNHDDNNDKDNDNQFHHDNHNLTLADGTRKFTTTLSSNPFLSTCVIITPLLSSTSPNHPTSQSINSPITPTIASTSVTTTTITTITATTATNTIITPTATATPTHTSATSSVVSVDASTTDCRAYSWIKAPTNANNTKLLTNNNDQICDEFCIAKQTINNKKSSSILDSTQWMIGNVDNVDQQINVRNINAEANNEFSMINESISKNNESLRHDVHSINCPIKILDNVTKSENNDLLDENVRLTSKPNDNQGNESSKPSTSKRTTFFGWDDSFNGDSVNASTSSNTSIVPVGVHQAIYRENNDQIEESSTSRPPRNRIQSRRDEGYGLNGLRNIGNTCFMNSVIQCLSNTRPLLEYLLNEQYLNDINTTTSSMKGALMKAFAQVIHELWESSGERVVNTTSLKTQIQRFAPRFMGYAQQDAQEFLRYLLEGLHEDVNRVTIKPQPILTDIPDHYSDSHKAAESWKRYLRSEDSTIVDVFVGQLRSSLTCTSCDHVSVTLDPFWDLSLPIPVRSGTVKLNQCLEHFTKVETLDGDEKPICSKCQMRTKCTKSFSIQKFPKILVIHLKRFSPTERFRAKLSVLVDFPLMGLDLSAFIAPGVRGCTYNLYGVANHSGTPYSGHYTAYCKHPYSSEWHEYNDSRVSSVSTSSVISSEAYVLFYEQQPLSHHL</sequence>
<evidence type="ECO:0000259" key="4">
    <source>
        <dbReference type="PROSITE" id="PS50235"/>
    </source>
</evidence>
<keyword evidence="2" id="KW-0378">Hydrolase</keyword>
<feature type="compositionally biased region" description="Low complexity" evidence="3">
    <location>
        <begin position="64"/>
        <end position="74"/>
    </location>
</feature>
<evidence type="ECO:0000313" key="5">
    <source>
        <dbReference type="EMBL" id="KAK0176826.1"/>
    </source>
</evidence>
<reference evidence="5" key="2">
    <citation type="submission" date="2023-03" db="EMBL/GenBank/DDBJ databases">
        <authorList>
            <person name="Inwood S.N."/>
            <person name="Skelly J.G."/>
            <person name="Guhlin J."/>
            <person name="Harrop T.W.R."/>
            <person name="Goldson S.G."/>
            <person name="Dearden P.K."/>
        </authorList>
    </citation>
    <scope>NUCLEOTIDE SEQUENCE</scope>
    <source>
        <strain evidence="5">Irish</strain>
        <tissue evidence="5">Whole body</tissue>
    </source>
</reference>
<evidence type="ECO:0000256" key="3">
    <source>
        <dbReference type="SAM" id="MobiDB-lite"/>
    </source>
</evidence>
<dbReference type="InterPro" id="IPR018200">
    <property type="entry name" value="USP_CS"/>
</dbReference>
<dbReference type="Gene3D" id="3.90.70.10">
    <property type="entry name" value="Cysteine proteinases"/>
    <property type="match status" value="1"/>
</dbReference>
<feature type="region of interest" description="Disordered" evidence="3">
    <location>
        <begin position="512"/>
        <end position="534"/>
    </location>
</feature>
<feature type="compositionally biased region" description="Low complexity" evidence="3">
    <location>
        <begin position="101"/>
        <end position="121"/>
    </location>
</feature>
<feature type="region of interest" description="Disordered" evidence="3">
    <location>
        <begin position="101"/>
        <end position="125"/>
    </location>
</feature>
<evidence type="ECO:0000313" key="6">
    <source>
        <dbReference type="Proteomes" id="UP001168990"/>
    </source>
</evidence>
<keyword evidence="2" id="KW-0645">Protease</keyword>
<feature type="region of interest" description="Disordered" evidence="3">
    <location>
        <begin position="19"/>
        <end position="89"/>
    </location>
</feature>
<dbReference type="PANTHER" id="PTHR21646:SF23">
    <property type="entry name" value="UBIQUITIN CARBOXYL-TERMINAL HYDROLASE USP2"/>
    <property type="match status" value="1"/>
</dbReference>
<dbReference type="InterPro" id="IPR050185">
    <property type="entry name" value="Ub_carboxyl-term_hydrolase"/>
</dbReference>
<dbReference type="CDD" id="cd02674">
    <property type="entry name" value="Peptidase_C19R"/>
    <property type="match status" value="1"/>
</dbReference>
<proteinExistence type="inferred from homology"/>
<dbReference type="Proteomes" id="UP001168990">
    <property type="component" value="Unassembled WGS sequence"/>
</dbReference>
<feature type="region of interest" description="Disordered" evidence="3">
    <location>
        <begin position="268"/>
        <end position="287"/>
    </location>
</feature>
<evidence type="ECO:0000256" key="1">
    <source>
        <dbReference type="ARBA" id="ARBA00000707"/>
    </source>
</evidence>
<accession>A0AA39FWE0</accession>
<organism evidence="5 6">
    <name type="scientific">Microctonus aethiopoides</name>
    <dbReference type="NCBI Taxonomy" id="144406"/>
    <lineage>
        <taxon>Eukaryota</taxon>
        <taxon>Metazoa</taxon>
        <taxon>Ecdysozoa</taxon>
        <taxon>Arthropoda</taxon>
        <taxon>Hexapoda</taxon>
        <taxon>Insecta</taxon>
        <taxon>Pterygota</taxon>
        <taxon>Neoptera</taxon>
        <taxon>Endopterygota</taxon>
        <taxon>Hymenoptera</taxon>
        <taxon>Apocrita</taxon>
        <taxon>Ichneumonoidea</taxon>
        <taxon>Braconidae</taxon>
        <taxon>Euphorinae</taxon>
        <taxon>Microctonus</taxon>
    </lineage>
</organism>
<dbReference type="GO" id="GO:0016579">
    <property type="term" value="P:protein deubiquitination"/>
    <property type="evidence" value="ECO:0007669"/>
    <property type="project" value="InterPro"/>
</dbReference>
<dbReference type="PROSITE" id="PS00973">
    <property type="entry name" value="USP_2"/>
    <property type="match status" value="1"/>
</dbReference>
<dbReference type="EMBL" id="JAQQBS010000001">
    <property type="protein sequence ID" value="KAK0176826.1"/>
    <property type="molecule type" value="Genomic_DNA"/>
</dbReference>
<feature type="region of interest" description="Disordered" evidence="3">
    <location>
        <begin position="572"/>
        <end position="595"/>
    </location>
</feature>
<name>A0AA39FWE0_9HYME</name>
<feature type="domain" description="USP" evidence="4">
    <location>
        <begin position="599"/>
        <end position="932"/>
    </location>
</feature>
<feature type="compositionally biased region" description="Low complexity" evidence="3">
    <location>
        <begin position="23"/>
        <end position="47"/>
    </location>
</feature>
<dbReference type="GO" id="GO:0004843">
    <property type="term" value="F:cysteine-type deubiquitinase activity"/>
    <property type="evidence" value="ECO:0007669"/>
    <property type="project" value="UniProtKB-UniRule"/>
</dbReference>
<dbReference type="InterPro" id="IPR001394">
    <property type="entry name" value="Peptidase_C19_UCH"/>
</dbReference>
<dbReference type="PROSITE" id="PS50235">
    <property type="entry name" value="USP_3"/>
    <property type="match status" value="1"/>
</dbReference>
<keyword evidence="2" id="KW-0833">Ubl conjugation pathway</keyword>
<comment type="catalytic activity">
    <reaction evidence="1 2">
        <text>Thiol-dependent hydrolysis of ester, thioester, amide, peptide and isopeptide bonds formed by the C-terminal Gly of ubiquitin (a 76-residue protein attached to proteins as an intracellular targeting signal).</text>
        <dbReference type="EC" id="3.4.19.12"/>
    </reaction>
</comment>
<comment type="similarity">
    <text evidence="2">Belongs to the peptidase C19 family.</text>
</comment>
<keyword evidence="2" id="KW-0788">Thiol protease</keyword>
<reference evidence="5" key="1">
    <citation type="journal article" date="2023" name="bioRxiv">
        <title>Scaffold-level genome assemblies of two parasitoid biocontrol wasps reveal the parthenogenesis mechanism and an associated novel virus.</title>
        <authorList>
            <person name="Inwood S."/>
            <person name="Skelly J."/>
            <person name="Guhlin J."/>
            <person name="Harrop T."/>
            <person name="Goldson S."/>
            <person name="Dearden P."/>
        </authorList>
    </citation>
    <scope>NUCLEOTIDE SEQUENCE</scope>
    <source>
        <strain evidence="5">Irish</strain>
        <tissue evidence="5">Whole body</tissue>
    </source>
</reference>
<dbReference type="SUPFAM" id="SSF54001">
    <property type="entry name" value="Cysteine proteinases"/>
    <property type="match status" value="1"/>
</dbReference>
<dbReference type="GO" id="GO:0006508">
    <property type="term" value="P:proteolysis"/>
    <property type="evidence" value="ECO:0007669"/>
    <property type="project" value="UniProtKB-KW"/>
</dbReference>
<dbReference type="PANTHER" id="PTHR21646">
    <property type="entry name" value="UBIQUITIN CARBOXYL-TERMINAL HYDROLASE"/>
    <property type="match status" value="1"/>
</dbReference>
<dbReference type="InterPro" id="IPR038765">
    <property type="entry name" value="Papain-like_cys_pep_sf"/>
</dbReference>
<gene>
    <name evidence="5" type="ORF">PV328_000929</name>
</gene>
<dbReference type="FunFam" id="3.90.70.10:FF:000083">
    <property type="entry name" value="Uncharacterized protein, isoform B"/>
    <property type="match status" value="1"/>
</dbReference>
<keyword evidence="6" id="KW-1185">Reference proteome</keyword>
<dbReference type="Pfam" id="PF00443">
    <property type="entry name" value="UCH"/>
    <property type="match status" value="1"/>
</dbReference>
<dbReference type="EC" id="3.4.19.12" evidence="2"/>